<name>A0A381PGX4_9ZZZZ</name>
<evidence type="ECO:0008006" key="6">
    <source>
        <dbReference type="Google" id="ProtNLM"/>
    </source>
</evidence>
<dbReference type="InterPro" id="IPR015422">
    <property type="entry name" value="PyrdxlP-dep_Trfase_small"/>
</dbReference>
<evidence type="ECO:0000256" key="4">
    <source>
        <dbReference type="ARBA" id="ARBA00022898"/>
    </source>
</evidence>
<gene>
    <name evidence="5" type="ORF">METZ01_LOCUS18482</name>
</gene>
<dbReference type="GO" id="GO:0030170">
    <property type="term" value="F:pyridoxal phosphate binding"/>
    <property type="evidence" value="ECO:0007669"/>
    <property type="project" value="InterPro"/>
</dbReference>
<protein>
    <recommendedName>
        <fullName evidence="6">Beta-alanine--pyruvate transaminase</fullName>
    </recommendedName>
</protein>
<dbReference type="FunFam" id="3.40.640.10:FF:000014">
    <property type="entry name" value="Adenosylmethionine-8-amino-7-oxononanoate aminotransferase, probable"/>
    <property type="match status" value="1"/>
</dbReference>
<dbReference type="Pfam" id="PF00202">
    <property type="entry name" value="Aminotran_3"/>
    <property type="match status" value="1"/>
</dbReference>
<dbReference type="SUPFAM" id="SSF53383">
    <property type="entry name" value="PLP-dependent transferases"/>
    <property type="match status" value="1"/>
</dbReference>
<evidence type="ECO:0000313" key="5">
    <source>
        <dbReference type="EMBL" id="SUZ65628.1"/>
    </source>
</evidence>
<dbReference type="InterPro" id="IPR049704">
    <property type="entry name" value="Aminotrans_3_PPA_site"/>
</dbReference>
<keyword evidence="2" id="KW-0032">Aminotransferase</keyword>
<dbReference type="GO" id="GO:0009102">
    <property type="term" value="P:biotin biosynthetic process"/>
    <property type="evidence" value="ECO:0007669"/>
    <property type="project" value="TreeGrafter"/>
</dbReference>
<dbReference type="PROSITE" id="PS00600">
    <property type="entry name" value="AA_TRANSFER_CLASS_3"/>
    <property type="match status" value="1"/>
</dbReference>
<organism evidence="5">
    <name type="scientific">marine metagenome</name>
    <dbReference type="NCBI Taxonomy" id="408172"/>
    <lineage>
        <taxon>unclassified sequences</taxon>
        <taxon>metagenomes</taxon>
        <taxon>ecological metagenomes</taxon>
    </lineage>
</organism>
<evidence type="ECO:0000256" key="1">
    <source>
        <dbReference type="ARBA" id="ARBA00008954"/>
    </source>
</evidence>
<keyword evidence="4" id="KW-0663">Pyridoxal phosphate</keyword>
<sequence length="426" mass="45631">MPFTGNRAFKNEPRLMKSAQGLYYTTIDDRQIMDGMSGLWCCNAGHCHPHIVEAIRQAAGELDYSPAFQMGHPGIFRLAERLAAMMPKGMEAVFFTNSGSESVDTALKIALGYHHARGEGQRTRLVGRQRGYHGSGFGGTSVGGIGNNRTAAGPLLPGVLHLPETYNAEHQAFSKGQPSWGAHLANDLERIIASNHASTIAAVIVEPFAGSGGVLVPPVGYLERLREITEAHGVLLIFDEVITAFGRLGWGSAAERLGVVPDIICTAKGLTSGTVPMGAVVVQEKIREAFMKGPPTAIEFFHGYTYSGHPLAAAAAHAALDVYENEGLFQHVLGLESAWEEGLHALADKPHVIDVRNFGLAGAVELRPQNDAPTERAMAVFRETFDRGLLVRTTGDIVALAPPLVITETEIGQMLGILGDVLDDID</sequence>
<accession>A0A381PGX4</accession>
<dbReference type="InterPro" id="IPR015421">
    <property type="entry name" value="PyrdxlP-dep_Trfase_major"/>
</dbReference>
<reference evidence="5" key="1">
    <citation type="submission" date="2018-05" db="EMBL/GenBank/DDBJ databases">
        <authorList>
            <person name="Lanie J.A."/>
            <person name="Ng W.-L."/>
            <person name="Kazmierczak K.M."/>
            <person name="Andrzejewski T.M."/>
            <person name="Davidsen T.M."/>
            <person name="Wayne K.J."/>
            <person name="Tettelin H."/>
            <person name="Glass J.I."/>
            <person name="Rusch D."/>
            <person name="Podicherti R."/>
            <person name="Tsui H.-C.T."/>
            <person name="Winkler M.E."/>
        </authorList>
    </citation>
    <scope>NUCLEOTIDE SEQUENCE</scope>
</reference>
<dbReference type="PANTHER" id="PTHR42684">
    <property type="entry name" value="ADENOSYLMETHIONINE-8-AMINO-7-OXONONANOATE AMINOTRANSFERASE"/>
    <property type="match status" value="1"/>
</dbReference>
<dbReference type="GO" id="GO:0004015">
    <property type="term" value="F:adenosylmethionine-8-amino-7-oxononanoate transaminase activity"/>
    <property type="evidence" value="ECO:0007669"/>
    <property type="project" value="TreeGrafter"/>
</dbReference>
<dbReference type="Gene3D" id="3.90.1150.10">
    <property type="entry name" value="Aspartate Aminotransferase, domain 1"/>
    <property type="match status" value="1"/>
</dbReference>
<dbReference type="InterPro" id="IPR015424">
    <property type="entry name" value="PyrdxlP-dep_Trfase"/>
</dbReference>
<dbReference type="AlphaFoldDB" id="A0A381PGX4"/>
<dbReference type="Gene3D" id="3.40.640.10">
    <property type="entry name" value="Type I PLP-dependent aspartate aminotransferase-like (Major domain)"/>
    <property type="match status" value="1"/>
</dbReference>
<comment type="similarity">
    <text evidence="1">Belongs to the class-III pyridoxal-phosphate-dependent aminotransferase family.</text>
</comment>
<dbReference type="PANTHER" id="PTHR42684:SF1">
    <property type="entry name" value="BETA-ALANINE--PYRUVATE AMINOTRANSFERASE"/>
    <property type="match status" value="1"/>
</dbReference>
<dbReference type="EMBL" id="UINC01000964">
    <property type="protein sequence ID" value="SUZ65628.1"/>
    <property type="molecule type" value="Genomic_DNA"/>
</dbReference>
<dbReference type="PIRSF" id="PIRSF000521">
    <property type="entry name" value="Transaminase_4ab_Lys_Orn"/>
    <property type="match status" value="1"/>
</dbReference>
<dbReference type="CDD" id="cd00610">
    <property type="entry name" value="OAT_like"/>
    <property type="match status" value="1"/>
</dbReference>
<keyword evidence="3" id="KW-0808">Transferase</keyword>
<evidence type="ECO:0000256" key="2">
    <source>
        <dbReference type="ARBA" id="ARBA00022576"/>
    </source>
</evidence>
<proteinExistence type="inferred from homology"/>
<dbReference type="InterPro" id="IPR005814">
    <property type="entry name" value="Aminotrans_3"/>
</dbReference>
<evidence type="ECO:0000256" key="3">
    <source>
        <dbReference type="ARBA" id="ARBA00022679"/>
    </source>
</evidence>